<keyword evidence="3" id="KW-1185">Reference proteome</keyword>
<comment type="caution">
    <text evidence="2">The sequence shown here is derived from an EMBL/GenBank/DDBJ whole genome shotgun (WGS) entry which is preliminary data.</text>
</comment>
<proteinExistence type="predicted"/>
<evidence type="ECO:0000256" key="1">
    <source>
        <dbReference type="SAM" id="MobiDB-lite"/>
    </source>
</evidence>
<dbReference type="AlphaFoldDB" id="A0AAN6Q936"/>
<evidence type="ECO:0000313" key="3">
    <source>
        <dbReference type="Proteomes" id="UP001305647"/>
    </source>
</evidence>
<dbReference type="Proteomes" id="UP001305647">
    <property type="component" value="Unassembled WGS sequence"/>
</dbReference>
<organism evidence="2 3">
    <name type="scientific">Parathielavia hyrcaniae</name>
    <dbReference type="NCBI Taxonomy" id="113614"/>
    <lineage>
        <taxon>Eukaryota</taxon>
        <taxon>Fungi</taxon>
        <taxon>Dikarya</taxon>
        <taxon>Ascomycota</taxon>
        <taxon>Pezizomycotina</taxon>
        <taxon>Sordariomycetes</taxon>
        <taxon>Sordariomycetidae</taxon>
        <taxon>Sordariales</taxon>
        <taxon>Chaetomiaceae</taxon>
        <taxon>Parathielavia</taxon>
    </lineage>
</organism>
<protein>
    <submittedName>
        <fullName evidence="2">Uncharacterized protein</fullName>
    </submittedName>
</protein>
<reference evidence="2" key="1">
    <citation type="journal article" date="2023" name="Mol. Phylogenet. Evol.">
        <title>Genome-scale phylogeny and comparative genomics of the fungal order Sordariales.</title>
        <authorList>
            <person name="Hensen N."/>
            <person name="Bonometti L."/>
            <person name="Westerberg I."/>
            <person name="Brannstrom I.O."/>
            <person name="Guillou S."/>
            <person name="Cros-Aarteil S."/>
            <person name="Calhoun S."/>
            <person name="Haridas S."/>
            <person name="Kuo A."/>
            <person name="Mondo S."/>
            <person name="Pangilinan J."/>
            <person name="Riley R."/>
            <person name="LaButti K."/>
            <person name="Andreopoulos B."/>
            <person name="Lipzen A."/>
            <person name="Chen C."/>
            <person name="Yan M."/>
            <person name="Daum C."/>
            <person name="Ng V."/>
            <person name="Clum A."/>
            <person name="Steindorff A."/>
            <person name="Ohm R.A."/>
            <person name="Martin F."/>
            <person name="Silar P."/>
            <person name="Natvig D.O."/>
            <person name="Lalanne C."/>
            <person name="Gautier V."/>
            <person name="Ament-Velasquez S.L."/>
            <person name="Kruys A."/>
            <person name="Hutchinson M.I."/>
            <person name="Powell A.J."/>
            <person name="Barry K."/>
            <person name="Miller A.N."/>
            <person name="Grigoriev I.V."/>
            <person name="Debuchy R."/>
            <person name="Gladieux P."/>
            <person name="Hiltunen Thoren M."/>
            <person name="Johannesson H."/>
        </authorList>
    </citation>
    <scope>NUCLEOTIDE SEQUENCE</scope>
    <source>
        <strain evidence="2">CBS 757.83</strain>
    </source>
</reference>
<feature type="region of interest" description="Disordered" evidence="1">
    <location>
        <begin position="75"/>
        <end position="110"/>
    </location>
</feature>
<dbReference type="EMBL" id="MU863625">
    <property type="protein sequence ID" value="KAK4105201.1"/>
    <property type="molecule type" value="Genomic_DNA"/>
</dbReference>
<accession>A0AAN6Q936</accession>
<evidence type="ECO:0000313" key="2">
    <source>
        <dbReference type="EMBL" id="KAK4105201.1"/>
    </source>
</evidence>
<reference evidence="2" key="2">
    <citation type="submission" date="2023-05" db="EMBL/GenBank/DDBJ databases">
        <authorList>
            <consortium name="Lawrence Berkeley National Laboratory"/>
            <person name="Steindorff A."/>
            <person name="Hensen N."/>
            <person name="Bonometti L."/>
            <person name="Westerberg I."/>
            <person name="Brannstrom I.O."/>
            <person name="Guillou S."/>
            <person name="Cros-Aarteil S."/>
            <person name="Calhoun S."/>
            <person name="Haridas S."/>
            <person name="Kuo A."/>
            <person name="Mondo S."/>
            <person name="Pangilinan J."/>
            <person name="Riley R."/>
            <person name="Labutti K."/>
            <person name="Andreopoulos B."/>
            <person name="Lipzen A."/>
            <person name="Chen C."/>
            <person name="Yanf M."/>
            <person name="Daum C."/>
            <person name="Ng V."/>
            <person name="Clum A."/>
            <person name="Ohm R."/>
            <person name="Martin F."/>
            <person name="Silar P."/>
            <person name="Natvig D."/>
            <person name="Lalanne C."/>
            <person name="Gautier V."/>
            <person name="Ament-Velasquez S.L."/>
            <person name="Kruys A."/>
            <person name="Hutchinson M.I."/>
            <person name="Powell A.J."/>
            <person name="Barry K."/>
            <person name="Miller A.N."/>
            <person name="Grigoriev I.V."/>
            <person name="Debuchy R."/>
            <person name="Gladieux P."/>
            <person name="Thoren M.H."/>
            <person name="Johannesson H."/>
        </authorList>
    </citation>
    <scope>NUCLEOTIDE SEQUENCE</scope>
    <source>
        <strain evidence="2">CBS 757.83</strain>
    </source>
</reference>
<sequence length="125" mass="14063">MDDAHIIFGGLCCSIWVWTQTRCAGQCWRLMAYGGADGLRRHFHVRDDGSGMQFLADKLIRQAMVMTPLRSSHFGNRGCAPRLQKAKEAPRSSLEKGPIRDSGAPFGNSELWYGYSIRTSRLEKN</sequence>
<name>A0AAN6Q936_9PEZI</name>
<feature type="compositionally biased region" description="Basic and acidic residues" evidence="1">
    <location>
        <begin position="85"/>
        <end position="99"/>
    </location>
</feature>
<gene>
    <name evidence="2" type="ORF">N658DRAFT_491646</name>
</gene>